<proteinExistence type="predicted"/>
<dbReference type="NCBIfam" id="TIGR01053">
    <property type="entry name" value="LSD1"/>
    <property type="match status" value="1"/>
</dbReference>
<accession>A0A4R0FYY2</accession>
<gene>
    <name evidence="1" type="ORF">E0L20_21340</name>
</gene>
<reference evidence="1 2" key="1">
    <citation type="submission" date="2019-02" db="EMBL/GenBank/DDBJ databases">
        <title>The draft genome of Enterobacter spp. strains.</title>
        <authorList>
            <person name="Wang C."/>
            <person name="Feng Y."/>
            <person name="Zong Z."/>
        </authorList>
    </citation>
    <scope>NUCLEOTIDE SEQUENCE [LARGE SCALE GENOMIC DNA]</scope>
    <source>
        <strain evidence="1 2">WCHEW120002</strain>
    </source>
</reference>
<evidence type="ECO:0000313" key="2">
    <source>
        <dbReference type="Proteomes" id="UP000291424"/>
    </source>
</evidence>
<protein>
    <submittedName>
        <fullName evidence="1">Uncharacterized protein</fullName>
    </submittedName>
</protein>
<dbReference type="Proteomes" id="UP000291424">
    <property type="component" value="Unassembled WGS sequence"/>
</dbReference>
<sequence length="22" mass="2467">MVCTFCRLILHFLRGGTATQAK</sequence>
<evidence type="ECO:0000313" key="1">
    <source>
        <dbReference type="EMBL" id="TCB88737.1"/>
    </source>
</evidence>
<dbReference type="AlphaFoldDB" id="A0A4R0FYY2"/>
<name>A0A4R0FYY2_9ENTR</name>
<dbReference type="EMBL" id="SJOO01000014">
    <property type="protein sequence ID" value="TCB88737.1"/>
    <property type="molecule type" value="Genomic_DNA"/>
</dbReference>
<comment type="caution">
    <text evidence="1">The sequence shown here is derived from an EMBL/GenBank/DDBJ whole genome shotgun (WGS) entry which is preliminary data.</text>
</comment>
<organism evidence="1 2">
    <name type="scientific">Enterobacter wuhouensis</name>
    <dbReference type="NCBI Taxonomy" id="2529381"/>
    <lineage>
        <taxon>Bacteria</taxon>
        <taxon>Pseudomonadati</taxon>
        <taxon>Pseudomonadota</taxon>
        <taxon>Gammaproteobacteria</taxon>
        <taxon>Enterobacterales</taxon>
        <taxon>Enterobacteriaceae</taxon>
        <taxon>Enterobacter</taxon>
    </lineage>
</organism>